<name>A0A8T0QZR9_PANVG</name>
<dbReference type="EMBL" id="CM029048">
    <property type="protein sequence ID" value="KAG2578724.1"/>
    <property type="molecule type" value="Genomic_DNA"/>
</dbReference>
<feature type="compositionally biased region" description="Basic and acidic residues" evidence="1">
    <location>
        <begin position="126"/>
        <end position="136"/>
    </location>
</feature>
<comment type="caution">
    <text evidence="2">The sequence shown here is derived from an EMBL/GenBank/DDBJ whole genome shotgun (WGS) entry which is preliminary data.</text>
</comment>
<keyword evidence="3" id="KW-1185">Reference proteome</keyword>
<protein>
    <submittedName>
        <fullName evidence="2">Uncharacterized protein</fullName>
    </submittedName>
</protein>
<feature type="compositionally biased region" description="Basic and acidic residues" evidence="1">
    <location>
        <begin position="33"/>
        <end position="42"/>
    </location>
</feature>
<feature type="compositionally biased region" description="Low complexity" evidence="1">
    <location>
        <begin position="93"/>
        <end position="103"/>
    </location>
</feature>
<reference evidence="2" key="1">
    <citation type="submission" date="2020-05" db="EMBL/GenBank/DDBJ databases">
        <title>WGS assembly of Panicum virgatum.</title>
        <authorList>
            <person name="Lovell J.T."/>
            <person name="Jenkins J."/>
            <person name="Shu S."/>
            <person name="Juenger T.E."/>
            <person name="Schmutz J."/>
        </authorList>
    </citation>
    <scope>NUCLEOTIDE SEQUENCE</scope>
    <source>
        <strain evidence="2">AP13</strain>
    </source>
</reference>
<organism evidence="2 3">
    <name type="scientific">Panicum virgatum</name>
    <name type="common">Blackwell switchgrass</name>
    <dbReference type="NCBI Taxonomy" id="38727"/>
    <lineage>
        <taxon>Eukaryota</taxon>
        <taxon>Viridiplantae</taxon>
        <taxon>Streptophyta</taxon>
        <taxon>Embryophyta</taxon>
        <taxon>Tracheophyta</taxon>
        <taxon>Spermatophyta</taxon>
        <taxon>Magnoliopsida</taxon>
        <taxon>Liliopsida</taxon>
        <taxon>Poales</taxon>
        <taxon>Poaceae</taxon>
        <taxon>PACMAD clade</taxon>
        <taxon>Panicoideae</taxon>
        <taxon>Panicodae</taxon>
        <taxon>Paniceae</taxon>
        <taxon>Panicinae</taxon>
        <taxon>Panicum</taxon>
        <taxon>Panicum sect. Hiantes</taxon>
    </lineage>
</organism>
<proteinExistence type="predicted"/>
<sequence>MAPPARPDEWRRRATGKSHQDAVYRSAAGHGAAEQRKIDLKAKPRCRWTTTTRLPSTTCWSIGTTPATPPPSSSSSSSSAPSRWRPRPPVKPTSPATGPATAAVEARHDKIKSGAKPTMTVSPPRRRQDDERHRVGEWMPAPGCRKTPSRRWPRGCVHRAKEPIYNLAREYELRASMQAQAAVSARALCCWREARKLQGVVLPPRIVHFVYHPLLRRRLSPAPPLCIDNHLNSAVGGAAPPLCIDNHLSSAAGRAAPPLCIDNHLSSAASRVAPPLIIDSISAWPPA</sequence>
<evidence type="ECO:0000313" key="3">
    <source>
        <dbReference type="Proteomes" id="UP000823388"/>
    </source>
</evidence>
<dbReference type="Proteomes" id="UP000823388">
    <property type="component" value="Chromosome 6N"/>
</dbReference>
<feature type="compositionally biased region" description="Low complexity" evidence="1">
    <location>
        <begin position="73"/>
        <end position="83"/>
    </location>
</feature>
<dbReference type="AlphaFoldDB" id="A0A8T0QZR9"/>
<feature type="compositionally biased region" description="Basic and acidic residues" evidence="1">
    <location>
        <begin position="1"/>
        <end position="22"/>
    </location>
</feature>
<gene>
    <name evidence="2" type="ORF">PVAP13_6NG115209</name>
</gene>
<feature type="compositionally biased region" description="Low complexity" evidence="1">
    <location>
        <begin position="47"/>
        <end position="66"/>
    </location>
</feature>
<evidence type="ECO:0000256" key="1">
    <source>
        <dbReference type="SAM" id="MobiDB-lite"/>
    </source>
</evidence>
<accession>A0A8T0QZR9</accession>
<feature type="region of interest" description="Disordered" evidence="1">
    <location>
        <begin position="1"/>
        <end position="142"/>
    </location>
</feature>
<evidence type="ECO:0000313" key="2">
    <source>
        <dbReference type="EMBL" id="KAG2578724.1"/>
    </source>
</evidence>